<reference evidence="2" key="1">
    <citation type="journal article" date="2020" name="Stud. Mycol.">
        <title>101 Dothideomycetes genomes: a test case for predicting lifestyles and emergence of pathogens.</title>
        <authorList>
            <person name="Haridas S."/>
            <person name="Albert R."/>
            <person name="Binder M."/>
            <person name="Bloem J."/>
            <person name="Labutti K."/>
            <person name="Salamov A."/>
            <person name="Andreopoulos B."/>
            <person name="Baker S."/>
            <person name="Barry K."/>
            <person name="Bills G."/>
            <person name="Bluhm B."/>
            <person name="Cannon C."/>
            <person name="Castanera R."/>
            <person name="Culley D."/>
            <person name="Daum C."/>
            <person name="Ezra D."/>
            <person name="Gonzalez J."/>
            <person name="Henrissat B."/>
            <person name="Kuo A."/>
            <person name="Liang C."/>
            <person name="Lipzen A."/>
            <person name="Lutzoni F."/>
            <person name="Magnuson J."/>
            <person name="Mondo S."/>
            <person name="Nolan M."/>
            <person name="Ohm R."/>
            <person name="Pangilinan J."/>
            <person name="Park H.-J."/>
            <person name="Ramirez L."/>
            <person name="Alfaro M."/>
            <person name="Sun H."/>
            <person name="Tritt A."/>
            <person name="Yoshinaga Y."/>
            <person name="Zwiers L.-H."/>
            <person name="Turgeon B."/>
            <person name="Goodwin S."/>
            <person name="Spatafora J."/>
            <person name="Crous P."/>
            <person name="Grigoriev I."/>
        </authorList>
    </citation>
    <scope>NUCLEOTIDE SEQUENCE</scope>
    <source>
        <strain evidence="2">CBS 260.36</strain>
    </source>
</reference>
<dbReference type="OrthoDB" id="5355126at2759"/>
<protein>
    <recommendedName>
        <fullName evidence="4">Calcofluor white hypersensitive protein</fullName>
    </recommendedName>
</protein>
<evidence type="ECO:0000313" key="3">
    <source>
        <dbReference type="Proteomes" id="UP000799439"/>
    </source>
</evidence>
<dbReference type="EMBL" id="ML996083">
    <property type="protein sequence ID" value="KAF2154986.1"/>
    <property type="molecule type" value="Genomic_DNA"/>
</dbReference>
<proteinExistence type="predicted"/>
<dbReference type="Gene3D" id="1.20.120.20">
    <property type="entry name" value="Apolipoprotein"/>
    <property type="match status" value="1"/>
</dbReference>
<keyword evidence="3" id="KW-1185">Reference proteome</keyword>
<evidence type="ECO:0008006" key="4">
    <source>
        <dbReference type="Google" id="ProtNLM"/>
    </source>
</evidence>
<comment type="caution">
    <text evidence="2">The sequence shown here is derived from an EMBL/GenBank/DDBJ whole genome shotgun (WGS) entry which is preliminary data.</text>
</comment>
<name>A0A9P4J5J6_9PEZI</name>
<feature type="region of interest" description="Disordered" evidence="1">
    <location>
        <begin position="86"/>
        <end position="106"/>
    </location>
</feature>
<sequence length="148" mass="15768">MPRRGVTILGLTVVGAGGYYLYQAGGDPKVAERKAEHDAARVSTSIKDRLPGREKEVKTEAKVLGEQAGAKIDSAYDAARSRAAEAESRVSGYASDASKRLEHARQETGKTLNNAVDKFDRSVEQGAAKIQEEATKAKGGISSWFGGK</sequence>
<organism evidence="2 3">
    <name type="scientific">Myriangium duriaei CBS 260.36</name>
    <dbReference type="NCBI Taxonomy" id="1168546"/>
    <lineage>
        <taxon>Eukaryota</taxon>
        <taxon>Fungi</taxon>
        <taxon>Dikarya</taxon>
        <taxon>Ascomycota</taxon>
        <taxon>Pezizomycotina</taxon>
        <taxon>Dothideomycetes</taxon>
        <taxon>Dothideomycetidae</taxon>
        <taxon>Myriangiales</taxon>
        <taxon>Myriangiaceae</taxon>
        <taxon>Myriangium</taxon>
    </lineage>
</organism>
<evidence type="ECO:0000313" key="2">
    <source>
        <dbReference type="EMBL" id="KAF2154986.1"/>
    </source>
</evidence>
<feature type="compositionally biased region" description="Basic and acidic residues" evidence="1">
    <location>
        <begin position="97"/>
        <end position="106"/>
    </location>
</feature>
<accession>A0A9P4J5J6</accession>
<evidence type="ECO:0000256" key="1">
    <source>
        <dbReference type="SAM" id="MobiDB-lite"/>
    </source>
</evidence>
<dbReference type="AlphaFoldDB" id="A0A9P4J5J6"/>
<gene>
    <name evidence="2" type="ORF">K461DRAFT_291885</name>
</gene>
<dbReference type="Proteomes" id="UP000799439">
    <property type="component" value="Unassembled WGS sequence"/>
</dbReference>